<sequence>MCIGLCGIALVGGPLRAAENPSYFESELKSAGAALRQAPLPEYPGLLDQRLRPLLRQVRASLVEGGPKAEATMRALLLGARELLAIEDVEAAMLTAYAVSADPALAVRMLRTLSETDREELSFYLFAGMSSCGEGDPRKASLLRLELAMAPLLDELIVKSDEEAAAEGQAAGNHSRK</sequence>
<name>A0A5E6M672_9BACT</name>
<evidence type="ECO:0000313" key="1">
    <source>
        <dbReference type="EMBL" id="VVM04416.1"/>
    </source>
</evidence>
<dbReference type="EMBL" id="CABFVA020000002">
    <property type="protein sequence ID" value="VVM04416.1"/>
    <property type="molecule type" value="Genomic_DNA"/>
</dbReference>
<accession>A0A5E6M672</accession>
<gene>
    <name evidence="1" type="ORF">MAMT_00079</name>
</gene>
<protein>
    <submittedName>
        <fullName evidence="1">Uncharacterized protein</fullName>
    </submittedName>
</protein>
<keyword evidence="2" id="KW-1185">Reference proteome</keyword>
<proteinExistence type="predicted"/>
<organism evidence="1 2">
    <name type="scientific">Methylacidimicrobium tartarophylax</name>
    <dbReference type="NCBI Taxonomy" id="1041768"/>
    <lineage>
        <taxon>Bacteria</taxon>
        <taxon>Pseudomonadati</taxon>
        <taxon>Verrucomicrobiota</taxon>
        <taxon>Methylacidimicrobium</taxon>
    </lineage>
</organism>
<evidence type="ECO:0000313" key="2">
    <source>
        <dbReference type="Proteomes" id="UP000334923"/>
    </source>
</evidence>
<dbReference type="AlphaFoldDB" id="A0A5E6M672"/>
<dbReference type="Proteomes" id="UP000334923">
    <property type="component" value="Unassembled WGS sequence"/>
</dbReference>
<reference evidence="1 2" key="1">
    <citation type="submission" date="2019-09" db="EMBL/GenBank/DDBJ databases">
        <authorList>
            <person name="Cremers G."/>
        </authorList>
    </citation>
    <scope>NUCLEOTIDE SEQUENCE [LARGE SCALE GENOMIC DNA]</scope>
    <source>
        <strain evidence="1">4A</strain>
    </source>
</reference>